<dbReference type="EMBL" id="JAJJMA010055476">
    <property type="protein sequence ID" value="MCL7026352.1"/>
    <property type="molecule type" value="Genomic_DNA"/>
</dbReference>
<gene>
    <name evidence="1" type="ORF">MKW94_003893</name>
</gene>
<comment type="caution">
    <text evidence="1">The sequence shown here is derived from an EMBL/GenBank/DDBJ whole genome shotgun (WGS) entry which is preliminary data.</text>
</comment>
<reference evidence="1" key="1">
    <citation type="submission" date="2022-03" db="EMBL/GenBank/DDBJ databases">
        <title>A functionally conserved STORR gene fusion in Papaver species that diverged 16.8 million years ago.</title>
        <authorList>
            <person name="Catania T."/>
        </authorList>
    </citation>
    <scope>NUCLEOTIDE SEQUENCE</scope>
    <source>
        <strain evidence="1">S-191538</strain>
    </source>
</reference>
<sequence length="218" mass="24969">MISMNTTAGFMELGPEHRAPLHTRYDDMVEFDEQVNRPEDGPDESLHQEDMQQQEDIQEAIFFANTFLCPSHRGGSARKRRSYLPNRGYHNCARGFVALHSLPRLQLTNIRLCNHCGAKLFPHETNELCCLNGKVKLPELPVPPELMRLYTVQSEDGAHFRKHIHSYNHVLAFTSIGVRIDNELANSKKGVYTYRAQGTMYHKIGSLIPEPNNIPRFL</sequence>
<evidence type="ECO:0000313" key="2">
    <source>
        <dbReference type="Proteomes" id="UP001177140"/>
    </source>
</evidence>
<evidence type="ECO:0000313" key="1">
    <source>
        <dbReference type="EMBL" id="MCL7026352.1"/>
    </source>
</evidence>
<proteinExistence type="predicted"/>
<protein>
    <submittedName>
        <fullName evidence="1">Uncharacterized protein</fullName>
    </submittedName>
</protein>
<accession>A0AA41RXF7</accession>
<dbReference type="PANTHER" id="PTHR45786">
    <property type="entry name" value="DNA BINDING PROTEIN-LIKE"/>
    <property type="match status" value="1"/>
</dbReference>
<name>A0AA41RXF7_PAPNU</name>
<organism evidence="1 2">
    <name type="scientific">Papaver nudicaule</name>
    <name type="common">Iceland poppy</name>
    <dbReference type="NCBI Taxonomy" id="74823"/>
    <lineage>
        <taxon>Eukaryota</taxon>
        <taxon>Viridiplantae</taxon>
        <taxon>Streptophyta</taxon>
        <taxon>Embryophyta</taxon>
        <taxon>Tracheophyta</taxon>
        <taxon>Spermatophyta</taxon>
        <taxon>Magnoliopsida</taxon>
        <taxon>Ranunculales</taxon>
        <taxon>Papaveraceae</taxon>
        <taxon>Papaveroideae</taxon>
        <taxon>Papaver</taxon>
    </lineage>
</organism>
<dbReference type="PANTHER" id="PTHR45786:SF80">
    <property type="entry name" value="HELITRON HELICASE-LIKE DOMAIN-CONTAINING PROTEIN"/>
    <property type="match status" value="1"/>
</dbReference>
<keyword evidence="2" id="KW-1185">Reference proteome</keyword>
<dbReference type="AlphaFoldDB" id="A0AA41RXF7"/>
<dbReference type="Proteomes" id="UP001177140">
    <property type="component" value="Unassembled WGS sequence"/>
</dbReference>